<dbReference type="EMBL" id="CAJVPK010001185">
    <property type="protein sequence ID" value="CAG8575283.1"/>
    <property type="molecule type" value="Genomic_DNA"/>
</dbReference>
<proteinExistence type="predicted"/>
<name>A0A9N9BTA3_9GLOM</name>
<gene>
    <name evidence="1" type="ORF">DEBURN_LOCUS8294</name>
</gene>
<organism evidence="1 2">
    <name type="scientific">Diversispora eburnea</name>
    <dbReference type="NCBI Taxonomy" id="1213867"/>
    <lineage>
        <taxon>Eukaryota</taxon>
        <taxon>Fungi</taxon>
        <taxon>Fungi incertae sedis</taxon>
        <taxon>Mucoromycota</taxon>
        <taxon>Glomeromycotina</taxon>
        <taxon>Glomeromycetes</taxon>
        <taxon>Diversisporales</taxon>
        <taxon>Diversisporaceae</taxon>
        <taxon>Diversispora</taxon>
    </lineage>
</organism>
<evidence type="ECO:0000313" key="1">
    <source>
        <dbReference type="EMBL" id="CAG8575283.1"/>
    </source>
</evidence>
<protein>
    <submittedName>
        <fullName evidence="1">4462_t:CDS:1</fullName>
    </submittedName>
</protein>
<dbReference type="AlphaFoldDB" id="A0A9N9BTA3"/>
<sequence length="268" mass="31160">MVLRQDPYLREFLQLEPETEKRKKAEVSHYETILYATTHSLTKTWDKFTHNTVKHCLFEPATETLTFEKPLTSDAEIDYQKYFTEEILTQLDDGSVKAVDSHQLIFLNGKASNIATHTKGYSLNSHTVEAIGEIKCQGSCFTKNNLGRVRPYTITLWLWDSCQIVMTSYLFRQGKWITGLRVDLDDVIAFTQISTVFSIIDNENVPPIFIQPQDVLFMLVRSLYLHLHEKEDLRLSKTSDVLEFCEKVFSDKLWEGYVFPVKTWNMVP</sequence>
<dbReference type="OrthoDB" id="2385723at2759"/>
<comment type="caution">
    <text evidence="1">The sequence shown here is derived from an EMBL/GenBank/DDBJ whole genome shotgun (WGS) entry which is preliminary data.</text>
</comment>
<evidence type="ECO:0000313" key="2">
    <source>
        <dbReference type="Proteomes" id="UP000789706"/>
    </source>
</evidence>
<accession>A0A9N9BTA3</accession>
<dbReference type="Proteomes" id="UP000789706">
    <property type="component" value="Unassembled WGS sequence"/>
</dbReference>
<keyword evidence="2" id="KW-1185">Reference proteome</keyword>
<reference evidence="1" key="1">
    <citation type="submission" date="2021-06" db="EMBL/GenBank/DDBJ databases">
        <authorList>
            <person name="Kallberg Y."/>
            <person name="Tangrot J."/>
            <person name="Rosling A."/>
        </authorList>
    </citation>
    <scope>NUCLEOTIDE SEQUENCE</scope>
    <source>
        <strain evidence="1">AZ414A</strain>
    </source>
</reference>